<comment type="caution">
    <text evidence="2">The sequence shown here is derived from an EMBL/GenBank/DDBJ whole genome shotgun (WGS) entry which is preliminary data.</text>
</comment>
<gene>
    <name evidence="2" type="ORF">MGAL_10B011144</name>
</gene>
<keyword evidence="3" id="KW-1185">Reference proteome</keyword>
<dbReference type="FunFam" id="2.20.100.10:FF:000001">
    <property type="entry name" value="semaphorin-5A isoform X1"/>
    <property type="match status" value="1"/>
</dbReference>
<organism evidence="2 3">
    <name type="scientific">Mytilus galloprovincialis</name>
    <name type="common">Mediterranean mussel</name>
    <dbReference type="NCBI Taxonomy" id="29158"/>
    <lineage>
        <taxon>Eukaryota</taxon>
        <taxon>Metazoa</taxon>
        <taxon>Spiralia</taxon>
        <taxon>Lophotrochozoa</taxon>
        <taxon>Mollusca</taxon>
        <taxon>Bivalvia</taxon>
        <taxon>Autobranchia</taxon>
        <taxon>Pteriomorphia</taxon>
        <taxon>Mytilida</taxon>
        <taxon>Mytiloidea</taxon>
        <taxon>Mytilidae</taxon>
        <taxon>Mytilinae</taxon>
        <taxon>Mytilus</taxon>
    </lineage>
</organism>
<protein>
    <submittedName>
        <fullName evidence="2">Uncharacterized protein</fullName>
    </submittedName>
</protein>
<proteinExistence type="predicted"/>
<evidence type="ECO:0000313" key="2">
    <source>
        <dbReference type="EMBL" id="VDI49649.1"/>
    </source>
</evidence>
<dbReference type="InterPro" id="IPR000884">
    <property type="entry name" value="TSP1_rpt"/>
</dbReference>
<evidence type="ECO:0000313" key="3">
    <source>
        <dbReference type="Proteomes" id="UP000596742"/>
    </source>
</evidence>
<dbReference type="Proteomes" id="UP000596742">
    <property type="component" value="Unassembled WGS sequence"/>
</dbReference>
<dbReference type="InterPro" id="IPR036383">
    <property type="entry name" value="TSP1_rpt_sf"/>
</dbReference>
<dbReference type="SMART" id="SM00209">
    <property type="entry name" value="TSP1"/>
    <property type="match status" value="1"/>
</dbReference>
<dbReference type="GO" id="GO:0071944">
    <property type="term" value="C:cell periphery"/>
    <property type="evidence" value="ECO:0007669"/>
    <property type="project" value="TreeGrafter"/>
</dbReference>
<sequence>MKVRLFASFPCVISDRDGKWSDWESWSACTFTCGAGLQTRTRTCSNPSQAGFGDNCTLGHSLGTQTCNNVLCPEAVTSLPRPTISPDLKVHIWDTFGRRVQATEQPVQNLRQFNGSSIAPGMAANTTAGNPTTNWRDETQLNSVETPFKQLVADIVNTYCNYNASNVQQCCQTSSSYSSNPSNPVTFTTSNNIEFGSGTPLEINNLLAVMIVIKYESNNALCRAALASVGRRRRSVILGELELALPQDIFEQIIANPDL</sequence>
<dbReference type="OrthoDB" id="6287223at2759"/>
<dbReference type="EMBL" id="UYJE01006864">
    <property type="protein sequence ID" value="VDI49649.1"/>
    <property type="molecule type" value="Genomic_DNA"/>
</dbReference>
<dbReference type="Gene3D" id="2.20.100.10">
    <property type="entry name" value="Thrombospondin type-1 (TSP1) repeat"/>
    <property type="match status" value="1"/>
</dbReference>
<name>A0A8B6FJN5_MYTGA</name>
<dbReference type="PANTHER" id="PTHR16311:SF3">
    <property type="entry name" value="THROMBOSPONDIN TYPE-1 DOMAIN-CONTAINING PROTEIN 1"/>
    <property type="match status" value="1"/>
</dbReference>
<dbReference type="InterPro" id="IPR038877">
    <property type="entry name" value="THSD1"/>
</dbReference>
<dbReference type="SUPFAM" id="SSF82895">
    <property type="entry name" value="TSP-1 type 1 repeat"/>
    <property type="match status" value="1"/>
</dbReference>
<evidence type="ECO:0000256" key="1">
    <source>
        <dbReference type="ARBA" id="ARBA00023157"/>
    </source>
</evidence>
<dbReference type="AlphaFoldDB" id="A0A8B6FJN5"/>
<keyword evidence="1" id="KW-1015">Disulfide bond</keyword>
<accession>A0A8B6FJN5</accession>
<reference evidence="2" key="1">
    <citation type="submission" date="2018-11" db="EMBL/GenBank/DDBJ databases">
        <authorList>
            <person name="Alioto T."/>
            <person name="Alioto T."/>
        </authorList>
    </citation>
    <scope>NUCLEOTIDE SEQUENCE</scope>
</reference>
<dbReference type="Pfam" id="PF00090">
    <property type="entry name" value="TSP_1"/>
    <property type="match status" value="1"/>
</dbReference>
<dbReference type="PROSITE" id="PS50092">
    <property type="entry name" value="TSP1"/>
    <property type="match status" value="1"/>
</dbReference>
<dbReference type="PANTHER" id="PTHR16311">
    <property type="entry name" value="THROMBOSPONDIN TYPE I DOMAIN-CONTAINING 1"/>
    <property type="match status" value="1"/>
</dbReference>